<gene>
    <name evidence="7" type="ORF">Zmor_015350</name>
</gene>
<dbReference type="PANTHER" id="PTHR18956:SF6">
    <property type="entry name" value="HYALURONAN MEDIATED MOTILITY RECEPTOR"/>
    <property type="match status" value="1"/>
</dbReference>
<evidence type="ECO:0000256" key="3">
    <source>
        <dbReference type="ARBA" id="ARBA00023212"/>
    </source>
</evidence>
<sequence length="722" mass="84237">MSFSKAKIQRFNDITACTPSPAKYNVSTQEKIKLGLIAKPGTYVKKPGSPPSSEPGSVHSTPCFQTPSLPQKRKKLLGMSFKSSKSEKLSDHEELRERIVECNNKDLYIKDLTEQIEEMTAKLNHLKTEYSRLENEKNEYEGTITTLQEQHKEDSLRRAKEYKEISNNVVEMNIALKQIRRQHEDLKSENVVDLSKLLANVGKFQELYEKTVEASREELDGKVREFRQKEEESQKRVEEAETRVKQHEEQQEQFLKRVMELEAQLEEIEHLKIQHGHEKEEILKKLDASEAKVLLLEDNLKDVNVLTELQMNEKVQEVEARWRQKLENKEKESEAILKECQEISEYNIIQCEIEKNQAMTKLEETEKCLQDAVAKIEKLEQEIGTLKTEKHAYELSITTFKVTIEVLKKRLISSDRDVEQLKEELEKSEEKNLNYERRCTELSSQLMETETANEELEMQYESTSKLIHKEVKIVENELLRKVELLKEQVQKLSKDKELLSEVLQQHYEQQVLINEAQATIAQSASFIESQEKKQVELETERKLYQVKADEEAEEAAEIRKKYIEKSGKYDELAQQFEQILQELDQARAKIAELEKLIGPYQEQLEAYQHELKLLTEEKSTIENEAKELGLKYAQILGHQNHQQKIKHVKDLKVKSSELFQKNLDLESKNYKLNKMVEKLMKEVDDLRKPGKKMGLRGEDKENMGSPKLVKGIQSPGPLKDKN</sequence>
<accession>A0AA38ILZ6</accession>
<evidence type="ECO:0000259" key="6">
    <source>
        <dbReference type="Pfam" id="PF15908"/>
    </source>
</evidence>
<keyword evidence="3" id="KW-0206">Cytoskeleton</keyword>
<organism evidence="7 8">
    <name type="scientific">Zophobas morio</name>
    <dbReference type="NCBI Taxonomy" id="2755281"/>
    <lineage>
        <taxon>Eukaryota</taxon>
        <taxon>Metazoa</taxon>
        <taxon>Ecdysozoa</taxon>
        <taxon>Arthropoda</taxon>
        <taxon>Hexapoda</taxon>
        <taxon>Insecta</taxon>
        <taxon>Pterygota</taxon>
        <taxon>Neoptera</taxon>
        <taxon>Endopterygota</taxon>
        <taxon>Coleoptera</taxon>
        <taxon>Polyphaga</taxon>
        <taxon>Cucujiformia</taxon>
        <taxon>Tenebrionidae</taxon>
        <taxon>Zophobas</taxon>
    </lineage>
</organism>
<keyword evidence="8" id="KW-1185">Reference proteome</keyword>
<feature type="coiled-coil region" evidence="4">
    <location>
        <begin position="109"/>
        <end position="631"/>
    </location>
</feature>
<protein>
    <recommendedName>
        <fullName evidence="6">Hyaluronan-mediated motility receptor C-terminal domain-containing protein</fullName>
    </recommendedName>
</protein>
<dbReference type="Proteomes" id="UP001168821">
    <property type="component" value="Unassembled WGS sequence"/>
</dbReference>
<evidence type="ECO:0000256" key="2">
    <source>
        <dbReference type="ARBA" id="ARBA00022490"/>
    </source>
</evidence>
<dbReference type="GO" id="GO:0005540">
    <property type="term" value="F:hyaluronic acid binding"/>
    <property type="evidence" value="ECO:0007669"/>
    <property type="project" value="InterPro"/>
</dbReference>
<dbReference type="Gene3D" id="1.10.287.1490">
    <property type="match status" value="1"/>
</dbReference>
<feature type="region of interest" description="Disordered" evidence="5">
    <location>
        <begin position="686"/>
        <end position="722"/>
    </location>
</feature>
<dbReference type="EMBL" id="JALNTZ010000004">
    <property type="protein sequence ID" value="KAJ3656262.1"/>
    <property type="molecule type" value="Genomic_DNA"/>
</dbReference>
<feature type="compositionally biased region" description="Polar residues" evidence="5">
    <location>
        <begin position="58"/>
        <end position="69"/>
    </location>
</feature>
<evidence type="ECO:0000313" key="7">
    <source>
        <dbReference type="EMBL" id="KAJ3656262.1"/>
    </source>
</evidence>
<dbReference type="Pfam" id="PF15908">
    <property type="entry name" value="HMMR_C"/>
    <property type="match status" value="1"/>
</dbReference>
<feature type="domain" description="Hyaluronan-mediated motility receptor C-terminal" evidence="6">
    <location>
        <begin position="564"/>
        <end position="703"/>
    </location>
</feature>
<proteinExistence type="predicted"/>
<name>A0AA38ILZ6_9CUCU</name>
<evidence type="ECO:0000256" key="4">
    <source>
        <dbReference type="SAM" id="Coils"/>
    </source>
</evidence>
<dbReference type="PANTHER" id="PTHR18956">
    <property type="entry name" value="HYALURONAN MEDIATED MOTILITY RECEPTOR"/>
    <property type="match status" value="1"/>
</dbReference>
<comment type="subcellular location">
    <subcellularLocation>
        <location evidence="1">Cytoplasm</location>
        <location evidence="1">Cytoskeleton</location>
        <location evidence="1">Spindle</location>
    </subcellularLocation>
</comment>
<keyword evidence="2" id="KW-0963">Cytoplasm</keyword>
<dbReference type="InterPro" id="IPR031794">
    <property type="entry name" value="HMMR_C"/>
</dbReference>
<evidence type="ECO:0000256" key="1">
    <source>
        <dbReference type="ARBA" id="ARBA00004186"/>
    </source>
</evidence>
<dbReference type="InterPro" id="IPR026203">
    <property type="entry name" value="IHABP"/>
</dbReference>
<dbReference type="GO" id="GO:0005819">
    <property type="term" value="C:spindle"/>
    <property type="evidence" value="ECO:0007669"/>
    <property type="project" value="UniProtKB-SubCell"/>
</dbReference>
<keyword evidence="4" id="KW-0175">Coiled coil</keyword>
<evidence type="ECO:0000313" key="8">
    <source>
        <dbReference type="Proteomes" id="UP001168821"/>
    </source>
</evidence>
<reference evidence="7" key="1">
    <citation type="journal article" date="2023" name="G3 (Bethesda)">
        <title>Whole genome assemblies of Zophobas morio and Tenebrio molitor.</title>
        <authorList>
            <person name="Kaur S."/>
            <person name="Stinson S.A."/>
            <person name="diCenzo G.C."/>
        </authorList>
    </citation>
    <scope>NUCLEOTIDE SEQUENCE</scope>
    <source>
        <strain evidence="7">QUZm001</strain>
    </source>
</reference>
<comment type="caution">
    <text evidence="7">The sequence shown here is derived from an EMBL/GenBank/DDBJ whole genome shotgun (WGS) entry which is preliminary data.</text>
</comment>
<evidence type="ECO:0000256" key="5">
    <source>
        <dbReference type="SAM" id="MobiDB-lite"/>
    </source>
</evidence>
<dbReference type="AlphaFoldDB" id="A0AA38ILZ6"/>
<feature type="region of interest" description="Disordered" evidence="5">
    <location>
        <begin position="40"/>
        <end position="69"/>
    </location>
</feature>